<dbReference type="SUPFAM" id="SSF52540">
    <property type="entry name" value="P-loop containing nucleoside triphosphate hydrolases"/>
    <property type="match status" value="1"/>
</dbReference>
<name>A0A3E3E7U6_9FIRM</name>
<dbReference type="PROSITE" id="PS50893">
    <property type="entry name" value="ABC_TRANSPORTER_2"/>
    <property type="match status" value="1"/>
</dbReference>
<evidence type="ECO:0000256" key="1">
    <source>
        <dbReference type="ARBA" id="ARBA00022448"/>
    </source>
</evidence>
<dbReference type="SMART" id="SM00382">
    <property type="entry name" value="AAA"/>
    <property type="match status" value="1"/>
</dbReference>
<keyword evidence="3 5" id="KW-0067">ATP-binding</keyword>
<sequence length="287" mass="32605">MAENILEVKNLTKDYGDFVLNDLSFSIPRGVIMGLIGENGAGKSTTVNCILNEIKKNSGNILIFGKDHIIDECEIKDKIGIVFDENHFPDIFTPKEIEKYMSGIYTNWDSIAFRNYLKQFELPAKKKIKDFSKGMKVKLAFAVALSHKAELLILDEATSGLDPIIRDDILDILIDFVQDENYSILFSSHITSDLEKIADYITFIHKGRLVFCSLKDDLIDNYGVVSCGASVFDTLDKTEIISYQKEDYQYKVLVRDRNKIAKDFPKALVEPATIENIMLFYVKGELQ</sequence>
<dbReference type="GO" id="GO:0005524">
    <property type="term" value="F:ATP binding"/>
    <property type="evidence" value="ECO:0007669"/>
    <property type="project" value="UniProtKB-KW"/>
</dbReference>
<gene>
    <name evidence="5" type="ORF">DXB93_17695</name>
</gene>
<dbReference type="InterPro" id="IPR051782">
    <property type="entry name" value="ABC_Transporter_VariousFunc"/>
</dbReference>
<keyword evidence="2" id="KW-0547">Nucleotide-binding</keyword>
<evidence type="ECO:0000256" key="3">
    <source>
        <dbReference type="ARBA" id="ARBA00022840"/>
    </source>
</evidence>
<dbReference type="InterPro" id="IPR003593">
    <property type="entry name" value="AAA+_ATPase"/>
</dbReference>
<dbReference type="CDD" id="cd03230">
    <property type="entry name" value="ABC_DR_subfamily_A"/>
    <property type="match status" value="1"/>
</dbReference>
<dbReference type="Proteomes" id="UP000261032">
    <property type="component" value="Unassembled WGS sequence"/>
</dbReference>
<comment type="caution">
    <text evidence="5">The sequence shown here is derived from an EMBL/GenBank/DDBJ whole genome shotgun (WGS) entry which is preliminary data.</text>
</comment>
<protein>
    <submittedName>
        <fullName evidence="5">ABC transporter ATP-binding protein</fullName>
    </submittedName>
</protein>
<dbReference type="Pfam" id="PF00005">
    <property type="entry name" value="ABC_tran"/>
    <property type="match status" value="1"/>
</dbReference>
<accession>A0A3E3E7U6</accession>
<dbReference type="EMBL" id="QUSL01000052">
    <property type="protein sequence ID" value="RGD77798.1"/>
    <property type="molecule type" value="Genomic_DNA"/>
</dbReference>
<dbReference type="PROSITE" id="PS00211">
    <property type="entry name" value="ABC_TRANSPORTER_1"/>
    <property type="match status" value="1"/>
</dbReference>
<organism evidence="5 6">
    <name type="scientific">Thomasclavelia ramosa</name>
    <dbReference type="NCBI Taxonomy" id="1547"/>
    <lineage>
        <taxon>Bacteria</taxon>
        <taxon>Bacillati</taxon>
        <taxon>Bacillota</taxon>
        <taxon>Erysipelotrichia</taxon>
        <taxon>Erysipelotrichales</taxon>
        <taxon>Coprobacillaceae</taxon>
        <taxon>Thomasclavelia</taxon>
    </lineage>
</organism>
<dbReference type="GO" id="GO:0016887">
    <property type="term" value="F:ATP hydrolysis activity"/>
    <property type="evidence" value="ECO:0007669"/>
    <property type="project" value="InterPro"/>
</dbReference>
<dbReference type="RefSeq" id="WP_003423060.1">
    <property type="nucleotide sequence ID" value="NZ_JBCIUC010000001.1"/>
</dbReference>
<feature type="domain" description="ABC transporter" evidence="4">
    <location>
        <begin position="6"/>
        <end position="231"/>
    </location>
</feature>
<dbReference type="InterPro" id="IPR003439">
    <property type="entry name" value="ABC_transporter-like_ATP-bd"/>
</dbReference>
<reference evidence="5 6" key="1">
    <citation type="submission" date="2018-08" db="EMBL/GenBank/DDBJ databases">
        <title>A genome reference for cultivated species of the human gut microbiota.</title>
        <authorList>
            <person name="Zou Y."/>
            <person name="Xue W."/>
            <person name="Luo G."/>
        </authorList>
    </citation>
    <scope>NUCLEOTIDE SEQUENCE [LARGE SCALE GENOMIC DNA]</scope>
    <source>
        <strain evidence="5 6">OM06-4</strain>
    </source>
</reference>
<dbReference type="InterPro" id="IPR017871">
    <property type="entry name" value="ABC_transporter-like_CS"/>
</dbReference>
<keyword evidence="1" id="KW-0813">Transport</keyword>
<evidence type="ECO:0000313" key="5">
    <source>
        <dbReference type="EMBL" id="RGD77798.1"/>
    </source>
</evidence>
<dbReference type="Gene3D" id="3.40.50.300">
    <property type="entry name" value="P-loop containing nucleotide triphosphate hydrolases"/>
    <property type="match status" value="1"/>
</dbReference>
<evidence type="ECO:0000313" key="6">
    <source>
        <dbReference type="Proteomes" id="UP000261032"/>
    </source>
</evidence>
<dbReference type="PANTHER" id="PTHR42939">
    <property type="entry name" value="ABC TRANSPORTER ATP-BINDING PROTEIN ALBC-RELATED"/>
    <property type="match status" value="1"/>
</dbReference>
<dbReference type="AlphaFoldDB" id="A0A3E3E7U6"/>
<dbReference type="PANTHER" id="PTHR42939:SF3">
    <property type="entry name" value="ABC TRANSPORTER ATP-BINDING COMPONENT"/>
    <property type="match status" value="1"/>
</dbReference>
<evidence type="ECO:0000259" key="4">
    <source>
        <dbReference type="PROSITE" id="PS50893"/>
    </source>
</evidence>
<evidence type="ECO:0000256" key="2">
    <source>
        <dbReference type="ARBA" id="ARBA00022741"/>
    </source>
</evidence>
<dbReference type="InterPro" id="IPR027417">
    <property type="entry name" value="P-loop_NTPase"/>
</dbReference>
<proteinExistence type="predicted"/>